<name>A0A9X3HUW6_9VIBR</name>
<comment type="caution">
    <text evidence="1">The sequence shown here is derived from an EMBL/GenBank/DDBJ whole genome shotgun (WGS) entry which is preliminary data.</text>
</comment>
<proteinExistence type="predicted"/>
<gene>
    <name evidence="1" type="ORF">MD535_01370</name>
</gene>
<accession>A0A9X3HUW6</accession>
<sequence length="78" mass="8900">MKRDCFGICLNRAVLSKNRTSTFTHVRAYQKQNSPQEDVENDLLVSFACPQMSGNEVLQAMKQAKNLVWRAGYFCPSQ</sequence>
<keyword evidence="2" id="KW-1185">Reference proteome</keyword>
<reference evidence="1" key="1">
    <citation type="submission" date="2022-02" db="EMBL/GenBank/DDBJ databases">
        <title>Vibrio sp. nov, a new bacterium isolated from seawater.</title>
        <authorList>
            <person name="Yuan Y."/>
        </authorList>
    </citation>
    <scope>NUCLEOTIDE SEQUENCE</scope>
    <source>
        <strain evidence="1">ZSDZ65</strain>
    </source>
</reference>
<dbReference type="Proteomes" id="UP001155587">
    <property type="component" value="Unassembled WGS sequence"/>
</dbReference>
<protein>
    <submittedName>
        <fullName evidence="1">Cation transporter</fullName>
    </submittedName>
</protein>
<dbReference type="EMBL" id="JAKRRY010000001">
    <property type="protein sequence ID" value="MCW8344676.1"/>
    <property type="molecule type" value="Genomic_DNA"/>
</dbReference>
<evidence type="ECO:0000313" key="1">
    <source>
        <dbReference type="EMBL" id="MCW8344676.1"/>
    </source>
</evidence>
<dbReference type="RefSeq" id="WP_265673110.1">
    <property type="nucleotide sequence ID" value="NZ_JAKRRY010000001.1"/>
</dbReference>
<organism evidence="1 2">
    <name type="scientific">Vibrio qingdaonensis</name>
    <dbReference type="NCBI Taxonomy" id="2829491"/>
    <lineage>
        <taxon>Bacteria</taxon>
        <taxon>Pseudomonadati</taxon>
        <taxon>Pseudomonadota</taxon>
        <taxon>Gammaproteobacteria</taxon>
        <taxon>Vibrionales</taxon>
        <taxon>Vibrionaceae</taxon>
        <taxon>Vibrio</taxon>
    </lineage>
</organism>
<dbReference type="AlphaFoldDB" id="A0A9X3HUW6"/>
<evidence type="ECO:0000313" key="2">
    <source>
        <dbReference type="Proteomes" id="UP001155587"/>
    </source>
</evidence>